<gene>
    <name evidence="1" type="ORF">F444_12467</name>
</gene>
<sequence length="40" mass="4551">MSKRAARRWGWAANYGIRLKASPSKAEPPYLDDRECSAQL</sequence>
<comment type="caution">
    <text evidence="1">The sequence shown here is derived from an EMBL/GenBank/DDBJ whole genome shotgun (WGS) entry which is preliminary data.</text>
</comment>
<evidence type="ECO:0000313" key="1">
    <source>
        <dbReference type="EMBL" id="ETO71146.1"/>
    </source>
</evidence>
<accession>A0A080ZWY5</accession>
<dbReference type="AlphaFoldDB" id="A0A080ZWY5"/>
<protein>
    <submittedName>
        <fullName evidence="1">Uncharacterized protein</fullName>
    </submittedName>
</protein>
<proteinExistence type="predicted"/>
<name>A0A080ZWY5_PHYNI</name>
<dbReference type="Proteomes" id="UP000028582">
    <property type="component" value="Unassembled WGS sequence"/>
</dbReference>
<dbReference type="EMBL" id="ANJA01002221">
    <property type="protein sequence ID" value="ETO71146.1"/>
    <property type="molecule type" value="Genomic_DNA"/>
</dbReference>
<organism evidence="1 2">
    <name type="scientific">Phytophthora nicotianae P1976</name>
    <dbReference type="NCBI Taxonomy" id="1317066"/>
    <lineage>
        <taxon>Eukaryota</taxon>
        <taxon>Sar</taxon>
        <taxon>Stramenopiles</taxon>
        <taxon>Oomycota</taxon>
        <taxon>Peronosporomycetes</taxon>
        <taxon>Peronosporales</taxon>
        <taxon>Peronosporaceae</taxon>
        <taxon>Phytophthora</taxon>
    </lineage>
</organism>
<reference evidence="1 2" key="1">
    <citation type="submission" date="2013-11" db="EMBL/GenBank/DDBJ databases">
        <title>The Genome Sequence of Phytophthora parasitica P1976.</title>
        <authorList>
            <consortium name="The Broad Institute Genomics Platform"/>
            <person name="Russ C."/>
            <person name="Tyler B."/>
            <person name="Panabieres F."/>
            <person name="Shan W."/>
            <person name="Tripathy S."/>
            <person name="Grunwald N."/>
            <person name="Machado M."/>
            <person name="Johnson C.S."/>
            <person name="Walker B."/>
            <person name="Young S."/>
            <person name="Zeng Q."/>
            <person name="Gargeya S."/>
            <person name="Fitzgerald M."/>
            <person name="Haas B."/>
            <person name="Abouelleil A."/>
            <person name="Allen A.W."/>
            <person name="Alvarado L."/>
            <person name="Arachchi H.M."/>
            <person name="Berlin A.M."/>
            <person name="Chapman S.B."/>
            <person name="Gainer-Dewar J."/>
            <person name="Goldberg J."/>
            <person name="Griggs A."/>
            <person name="Gujja S."/>
            <person name="Hansen M."/>
            <person name="Howarth C."/>
            <person name="Imamovic A."/>
            <person name="Ireland A."/>
            <person name="Larimer J."/>
            <person name="McCowan C."/>
            <person name="Murphy C."/>
            <person name="Pearson M."/>
            <person name="Poon T.W."/>
            <person name="Priest M."/>
            <person name="Roberts A."/>
            <person name="Saif S."/>
            <person name="Shea T."/>
            <person name="Sisk P."/>
            <person name="Sykes S."/>
            <person name="Wortman J."/>
            <person name="Nusbaum C."/>
            <person name="Birren B."/>
        </authorList>
    </citation>
    <scope>NUCLEOTIDE SEQUENCE [LARGE SCALE GENOMIC DNA]</scope>
    <source>
        <strain evidence="1 2">P1976</strain>
    </source>
</reference>
<evidence type="ECO:0000313" key="2">
    <source>
        <dbReference type="Proteomes" id="UP000028582"/>
    </source>
</evidence>